<keyword evidence="3" id="KW-0479">Metal-binding</keyword>
<dbReference type="Pfam" id="PF13247">
    <property type="entry name" value="Fer4_11"/>
    <property type="match status" value="1"/>
</dbReference>
<protein>
    <submittedName>
        <fullName evidence="9">Dimethyl sulfoxide reductase</fullName>
    </submittedName>
</protein>
<dbReference type="PROSITE" id="PS51379">
    <property type="entry name" value="4FE4S_FER_2"/>
    <property type="match status" value="3"/>
</dbReference>
<evidence type="ECO:0000256" key="6">
    <source>
        <dbReference type="ARBA" id="ARBA00023004"/>
    </source>
</evidence>
<evidence type="ECO:0000256" key="3">
    <source>
        <dbReference type="ARBA" id="ARBA00022723"/>
    </source>
</evidence>
<keyword evidence="1" id="KW-0813">Transport</keyword>
<dbReference type="InterPro" id="IPR050954">
    <property type="entry name" value="ET_IronSulfur_Cluster-Binding"/>
</dbReference>
<keyword evidence="5" id="KW-0249">Electron transport</keyword>
<accession>A0A369P2R1</accession>
<evidence type="ECO:0000256" key="2">
    <source>
        <dbReference type="ARBA" id="ARBA00022485"/>
    </source>
</evidence>
<evidence type="ECO:0000259" key="8">
    <source>
        <dbReference type="PROSITE" id="PS51379"/>
    </source>
</evidence>
<feature type="domain" description="4Fe-4S ferredoxin-type" evidence="8">
    <location>
        <begin position="59"/>
        <end position="89"/>
    </location>
</feature>
<dbReference type="AlphaFoldDB" id="A0A369P2R1"/>
<keyword evidence="6" id="KW-0408">Iron</keyword>
<dbReference type="RefSeq" id="WP_114548430.1">
    <property type="nucleotide sequence ID" value="NZ_PPUT01000003.1"/>
</dbReference>
<dbReference type="PROSITE" id="PS00198">
    <property type="entry name" value="4FE4S_FER_1"/>
    <property type="match status" value="1"/>
</dbReference>
<evidence type="ECO:0000256" key="1">
    <source>
        <dbReference type="ARBA" id="ARBA00022448"/>
    </source>
</evidence>
<dbReference type="Proteomes" id="UP000253805">
    <property type="component" value="Unassembled WGS sequence"/>
</dbReference>
<keyword evidence="7" id="KW-0411">Iron-sulfur</keyword>
<dbReference type="SUPFAM" id="SSF54862">
    <property type="entry name" value="4Fe-4S ferredoxins"/>
    <property type="match status" value="1"/>
</dbReference>
<organism evidence="9 10">
    <name type="scientific">Adlercreutzia equolifaciens subsp. celatus</name>
    <dbReference type="NCBI Taxonomy" id="394340"/>
    <lineage>
        <taxon>Bacteria</taxon>
        <taxon>Bacillati</taxon>
        <taxon>Actinomycetota</taxon>
        <taxon>Coriobacteriia</taxon>
        <taxon>Eggerthellales</taxon>
        <taxon>Eggerthellaceae</taxon>
        <taxon>Adlercreutzia</taxon>
    </lineage>
</organism>
<gene>
    <name evidence="9" type="ORF">C1850_02150</name>
</gene>
<evidence type="ECO:0000256" key="4">
    <source>
        <dbReference type="ARBA" id="ARBA00022737"/>
    </source>
</evidence>
<comment type="caution">
    <text evidence="9">The sequence shown here is derived from an EMBL/GenBank/DDBJ whole genome shotgun (WGS) entry which is preliminary data.</text>
</comment>
<feature type="domain" description="4Fe-4S ferredoxin-type" evidence="8">
    <location>
        <begin position="4"/>
        <end position="34"/>
    </location>
</feature>
<name>A0A369P2R1_9ACTN</name>
<dbReference type="CDD" id="cd16371">
    <property type="entry name" value="DMSOR_beta_like"/>
    <property type="match status" value="1"/>
</dbReference>
<evidence type="ECO:0000256" key="5">
    <source>
        <dbReference type="ARBA" id="ARBA00022982"/>
    </source>
</evidence>
<dbReference type="PANTHER" id="PTHR43177">
    <property type="entry name" value="PROTEIN NRFC"/>
    <property type="match status" value="1"/>
</dbReference>
<keyword evidence="4" id="KW-0677">Repeat</keyword>
<dbReference type="GO" id="GO:0051539">
    <property type="term" value="F:4 iron, 4 sulfur cluster binding"/>
    <property type="evidence" value="ECO:0007669"/>
    <property type="project" value="UniProtKB-KW"/>
</dbReference>
<dbReference type="PANTHER" id="PTHR43177:SF5">
    <property type="entry name" value="ANAEROBIC DIMETHYL SULFOXIDE REDUCTASE CHAIN B-RELATED"/>
    <property type="match status" value="1"/>
</dbReference>
<dbReference type="EMBL" id="PPUT01000003">
    <property type="protein sequence ID" value="RDC46401.1"/>
    <property type="molecule type" value="Genomic_DNA"/>
</dbReference>
<dbReference type="Gene3D" id="3.30.70.20">
    <property type="match status" value="2"/>
</dbReference>
<proteinExistence type="predicted"/>
<evidence type="ECO:0000313" key="9">
    <source>
        <dbReference type="EMBL" id="RDC46401.1"/>
    </source>
</evidence>
<reference evidence="9 10" key="1">
    <citation type="journal article" date="2018" name="Elife">
        <title>Discovery and characterization of a prevalent human gut bacterial enzyme sufficient for the inactivation of a family of plant toxins.</title>
        <authorList>
            <person name="Koppel N."/>
            <person name="Bisanz J.E."/>
            <person name="Pandelia M.E."/>
            <person name="Turnbaugh P.J."/>
            <person name="Balskus E.P."/>
        </authorList>
    </citation>
    <scope>NUCLEOTIDE SEQUENCE [LARGE SCALE GENOMIC DNA]</scope>
    <source>
        <strain evidence="9 10">OB21 GAM 11</strain>
    </source>
</reference>
<evidence type="ECO:0000256" key="7">
    <source>
        <dbReference type="ARBA" id="ARBA00023014"/>
    </source>
</evidence>
<dbReference type="GO" id="GO:0046872">
    <property type="term" value="F:metal ion binding"/>
    <property type="evidence" value="ECO:0007669"/>
    <property type="project" value="UniProtKB-KW"/>
</dbReference>
<keyword evidence="2" id="KW-0004">4Fe-4S</keyword>
<dbReference type="InterPro" id="IPR017900">
    <property type="entry name" value="4Fe4S_Fe_S_CS"/>
</dbReference>
<dbReference type="InterPro" id="IPR017896">
    <property type="entry name" value="4Fe4S_Fe-S-bd"/>
</dbReference>
<feature type="domain" description="4Fe-4S ferredoxin-type" evidence="8">
    <location>
        <begin position="91"/>
        <end position="121"/>
    </location>
</feature>
<evidence type="ECO:0000313" key="10">
    <source>
        <dbReference type="Proteomes" id="UP000253805"/>
    </source>
</evidence>
<sequence>MEQYGFFVNTDICTGCKACMTSCFDRNNLEVPQKFRKVYEFGGGEWKADDAGAFTATAFTYYVSMTCGHCENPACVANCPTGAMQKDPETGIVNNDKEKCIGCMTCEKSCPYGHPVQLDDGLSHKCVLCSDENPEGVPDPTCAKACPVRALEFGTLAELRERHPEGVSALGELTDETAPAVVFAPHRDAAKGGVLHNPQEVSHEA</sequence>